<evidence type="ECO:0000313" key="2">
    <source>
        <dbReference type="WBParaSite" id="nRc.2.0.1.t05236-RA"/>
    </source>
</evidence>
<dbReference type="WBParaSite" id="nRc.2.0.1.t05236-RA">
    <property type="protein sequence ID" value="nRc.2.0.1.t05236-RA"/>
    <property type="gene ID" value="nRc.2.0.1.g05236"/>
</dbReference>
<dbReference type="Proteomes" id="UP000887565">
    <property type="component" value="Unplaced"/>
</dbReference>
<keyword evidence="1" id="KW-1185">Reference proteome</keyword>
<proteinExistence type="predicted"/>
<sequence>MEQKKENLPTCLTTLKYLRAASRRGQLRLTCRYGVLLAGSCVSFAASCVSPTDGCVLFEDCCVSPADGCVLFEDCCVLLADDCVLHTDGCVPLADGCVSPALDGCTAQLGEAPIAHLVTTDTVGSTVAEMARRPKNLHVTRGCDPVAGGGLPDGPIKTLASPTAIFLAIFEGGGEAAGAA</sequence>
<dbReference type="AlphaFoldDB" id="A0A915HUL6"/>
<name>A0A915HUL6_ROMCU</name>
<accession>A0A915HUL6</accession>
<organism evidence="1 2">
    <name type="scientific">Romanomermis culicivorax</name>
    <name type="common">Nematode worm</name>
    <dbReference type="NCBI Taxonomy" id="13658"/>
    <lineage>
        <taxon>Eukaryota</taxon>
        <taxon>Metazoa</taxon>
        <taxon>Ecdysozoa</taxon>
        <taxon>Nematoda</taxon>
        <taxon>Enoplea</taxon>
        <taxon>Dorylaimia</taxon>
        <taxon>Mermithida</taxon>
        <taxon>Mermithoidea</taxon>
        <taxon>Mermithidae</taxon>
        <taxon>Romanomermis</taxon>
    </lineage>
</organism>
<evidence type="ECO:0000313" key="1">
    <source>
        <dbReference type="Proteomes" id="UP000887565"/>
    </source>
</evidence>
<protein>
    <submittedName>
        <fullName evidence="2">Uncharacterized protein</fullName>
    </submittedName>
</protein>
<reference evidence="2" key="1">
    <citation type="submission" date="2022-11" db="UniProtKB">
        <authorList>
            <consortium name="WormBaseParasite"/>
        </authorList>
    </citation>
    <scope>IDENTIFICATION</scope>
</reference>